<dbReference type="InterPro" id="IPR035965">
    <property type="entry name" value="PAS-like_dom_sf"/>
</dbReference>
<evidence type="ECO:0000313" key="14">
    <source>
        <dbReference type="Proteomes" id="UP000292564"/>
    </source>
</evidence>
<dbReference type="SUPFAM" id="SSF52172">
    <property type="entry name" value="CheY-like"/>
    <property type="match status" value="1"/>
</dbReference>
<accession>A0A4Q7ZLA8</accession>
<feature type="transmembrane region" description="Helical" evidence="8">
    <location>
        <begin position="67"/>
        <end position="85"/>
    </location>
</feature>
<evidence type="ECO:0000259" key="10">
    <source>
        <dbReference type="PROSITE" id="PS50110"/>
    </source>
</evidence>
<keyword evidence="5" id="KW-0808">Transferase</keyword>
<dbReference type="CDD" id="cd00130">
    <property type="entry name" value="PAS"/>
    <property type="match status" value="1"/>
</dbReference>
<sequence>MVATSGLAIFSLSAEPHLLSFGFIALGPCFAAVSGSPTVVALIGTYATTLVIVVSSYQGLWGTPDQVLRIAVTLVATAICVVIASHRRLLEFNSAEAVKDQVMLAAVLEASSDAVYTATPEGTITTWNRGAEEIYGYTRAAAIGSSIQMLAPPDDGTALLAMFAEAAQGRRSDQIEVTRVRHDGTPFDVSVMLAPVRDPAGNVTAVASIEHDITARKRAGAKERAALERTQTAQRLESLGQLAGGIAHDFNNLLAIILNYSQFAAEQIPTDSEARDDLARVLRAAERARRLTHQLLVFARSERTEPAIIDLNDVVAEANDLFSRTLGGHIQLVTRTGEQPTTIIADRSSIDQVLFNLVINARDAMPDGGVLVMEVDHVEISSDEVGYAPPPLSGRYIRLTVNDTGTGMAPEVVNRVFEPFFTTKAKHEGTGLGLATVYGIVTDAGGSIRIASELHVGTTFSVLFPAAEVSDQPTATVADRPTAHGNGERVLVVDDDETVRELMVRILDRNGYKPVPAADPEGALKLADEPFDLLLTDVLMPQMSGPELAQRIKDRQPDIPVLFVSGYTDGNAGVGRATGGILLHKPFTTDSLLDSVQEALAGTGVPSR</sequence>
<keyword evidence="4 7" id="KW-0597">Phosphoprotein</keyword>
<feature type="domain" description="PAC" evidence="12">
    <location>
        <begin position="173"/>
        <end position="225"/>
    </location>
</feature>
<dbReference type="SUPFAM" id="SSF55874">
    <property type="entry name" value="ATPase domain of HSP90 chaperone/DNA topoisomerase II/histidine kinase"/>
    <property type="match status" value="1"/>
</dbReference>
<feature type="domain" description="PAS" evidence="11">
    <location>
        <begin position="100"/>
        <end position="170"/>
    </location>
</feature>
<dbReference type="InterPro" id="IPR003594">
    <property type="entry name" value="HATPase_dom"/>
</dbReference>
<keyword evidence="8" id="KW-1133">Transmembrane helix</keyword>
<dbReference type="PRINTS" id="PR00344">
    <property type="entry name" value="BCTRLSENSOR"/>
</dbReference>
<dbReference type="PROSITE" id="PS50110">
    <property type="entry name" value="RESPONSE_REGULATORY"/>
    <property type="match status" value="1"/>
</dbReference>
<dbReference type="InterPro" id="IPR005467">
    <property type="entry name" value="His_kinase_dom"/>
</dbReference>
<dbReference type="Gene3D" id="3.30.565.10">
    <property type="entry name" value="Histidine kinase-like ATPase, C-terminal domain"/>
    <property type="match status" value="1"/>
</dbReference>
<organism evidence="13 14">
    <name type="scientific">Krasilnikovia cinnamomea</name>
    <dbReference type="NCBI Taxonomy" id="349313"/>
    <lineage>
        <taxon>Bacteria</taxon>
        <taxon>Bacillati</taxon>
        <taxon>Actinomycetota</taxon>
        <taxon>Actinomycetes</taxon>
        <taxon>Micromonosporales</taxon>
        <taxon>Micromonosporaceae</taxon>
        <taxon>Krasilnikovia</taxon>
    </lineage>
</organism>
<dbReference type="CDD" id="cd00082">
    <property type="entry name" value="HisKA"/>
    <property type="match status" value="1"/>
</dbReference>
<dbReference type="InterPro" id="IPR036890">
    <property type="entry name" value="HATPase_C_sf"/>
</dbReference>
<dbReference type="InterPro" id="IPR004358">
    <property type="entry name" value="Sig_transdc_His_kin-like_C"/>
</dbReference>
<comment type="catalytic activity">
    <reaction evidence="1">
        <text>ATP + protein L-histidine = ADP + protein N-phospho-L-histidine.</text>
        <dbReference type="EC" id="2.7.13.3"/>
    </reaction>
</comment>
<reference evidence="13 14" key="1">
    <citation type="submission" date="2019-02" db="EMBL/GenBank/DDBJ databases">
        <title>Sequencing the genomes of 1000 actinobacteria strains.</title>
        <authorList>
            <person name="Klenk H.-P."/>
        </authorList>
    </citation>
    <scope>NUCLEOTIDE SEQUENCE [LARGE SCALE GENOMIC DNA]</scope>
    <source>
        <strain evidence="13 14">DSM 45162</strain>
    </source>
</reference>
<feature type="modified residue" description="4-aspartylphosphate" evidence="7">
    <location>
        <position position="537"/>
    </location>
</feature>
<keyword evidence="8" id="KW-0472">Membrane</keyword>
<gene>
    <name evidence="13" type="ORF">EV385_2884</name>
</gene>
<dbReference type="GO" id="GO:0000155">
    <property type="term" value="F:phosphorelay sensor kinase activity"/>
    <property type="evidence" value="ECO:0007669"/>
    <property type="project" value="InterPro"/>
</dbReference>
<dbReference type="EC" id="2.7.13.3" evidence="3"/>
<dbReference type="Proteomes" id="UP000292564">
    <property type="component" value="Unassembled WGS sequence"/>
</dbReference>
<evidence type="ECO:0000256" key="8">
    <source>
        <dbReference type="SAM" id="Phobius"/>
    </source>
</evidence>
<dbReference type="Gene3D" id="1.10.287.130">
    <property type="match status" value="1"/>
</dbReference>
<dbReference type="Pfam" id="PF02518">
    <property type="entry name" value="HATPase_c"/>
    <property type="match status" value="1"/>
</dbReference>
<dbReference type="InterPro" id="IPR011006">
    <property type="entry name" value="CheY-like_superfamily"/>
</dbReference>
<dbReference type="InterPro" id="IPR000014">
    <property type="entry name" value="PAS"/>
</dbReference>
<dbReference type="InterPro" id="IPR001789">
    <property type="entry name" value="Sig_transdc_resp-reg_receiver"/>
</dbReference>
<evidence type="ECO:0000256" key="5">
    <source>
        <dbReference type="ARBA" id="ARBA00022777"/>
    </source>
</evidence>
<dbReference type="PANTHER" id="PTHR43065">
    <property type="entry name" value="SENSOR HISTIDINE KINASE"/>
    <property type="match status" value="1"/>
</dbReference>
<dbReference type="SMART" id="SM00388">
    <property type="entry name" value="HisKA"/>
    <property type="match status" value="1"/>
</dbReference>
<dbReference type="PROSITE" id="PS50109">
    <property type="entry name" value="HIS_KIN"/>
    <property type="match status" value="1"/>
</dbReference>
<keyword evidence="6" id="KW-0902">Two-component regulatory system</keyword>
<evidence type="ECO:0000256" key="3">
    <source>
        <dbReference type="ARBA" id="ARBA00012438"/>
    </source>
</evidence>
<evidence type="ECO:0000256" key="2">
    <source>
        <dbReference type="ARBA" id="ARBA00004236"/>
    </source>
</evidence>
<dbReference type="AlphaFoldDB" id="A0A4Q7ZLA8"/>
<dbReference type="Pfam" id="PF13426">
    <property type="entry name" value="PAS_9"/>
    <property type="match status" value="1"/>
</dbReference>
<evidence type="ECO:0000256" key="4">
    <source>
        <dbReference type="ARBA" id="ARBA00022553"/>
    </source>
</evidence>
<comment type="caution">
    <text evidence="13">The sequence shown here is derived from an EMBL/GenBank/DDBJ whole genome shotgun (WGS) entry which is preliminary data.</text>
</comment>
<dbReference type="InterPro" id="IPR000700">
    <property type="entry name" value="PAS-assoc_C"/>
</dbReference>
<protein>
    <recommendedName>
        <fullName evidence="3">histidine kinase</fullName>
        <ecNumber evidence="3">2.7.13.3</ecNumber>
    </recommendedName>
</protein>
<evidence type="ECO:0000256" key="7">
    <source>
        <dbReference type="PROSITE-ProRule" id="PRU00169"/>
    </source>
</evidence>
<dbReference type="EMBL" id="SHKY01000001">
    <property type="protein sequence ID" value="RZU51085.1"/>
    <property type="molecule type" value="Genomic_DNA"/>
</dbReference>
<dbReference type="CDD" id="cd00156">
    <property type="entry name" value="REC"/>
    <property type="match status" value="1"/>
</dbReference>
<keyword evidence="5" id="KW-0418">Kinase</keyword>
<dbReference type="Gene3D" id="3.30.450.20">
    <property type="entry name" value="PAS domain"/>
    <property type="match status" value="1"/>
</dbReference>
<dbReference type="GO" id="GO:0005886">
    <property type="term" value="C:plasma membrane"/>
    <property type="evidence" value="ECO:0007669"/>
    <property type="project" value="UniProtKB-SubCell"/>
</dbReference>
<evidence type="ECO:0000259" key="9">
    <source>
        <dbReference type="PROSITE" id="PS50109"/>
    </source>
</evidence>
<dbReference type="InterPro" id="IPR003661">
    <property type="entry name" value="HisK_dim/P_dom"/>
</dbReference>
<evidence type="ECO:0000259" key="11">
    <source>
        <dbReference type="PROSITE" id="PS50112"/>
    </source>
</evidence>
<dbReference type="SMART" id="SM00091">
    <property type="entry name" value="PAS"/>
    <property type="match status" value="1"/>
</dbReference>
<dbReference type="Gene3D" id="3.40.50.2300">
    <property type="match status" value="1"/>
</dbReference>
<dbReference type="PANTHER" id="PTHR43065:SF42">
    <property type="entry name" value="TWO-COMPONENT SENSOR PPRA"/>
    <property type="match status" value="1"/>
</dbReference>
<dbReference type="PROSITE" id="PS50113">
    <property type="entry name" value="PAC"/>
    <property type="match status" value="1"/>
</dbReference>
<dbReference type="SMART" id="SM00387">
    <property type="entry name" value="HATPase_c"/>
    <property type="match status" value="1"/>
</dbReference>
<proteinExistence type="predicted"/>
<dbReference type="Pfam" id="PF00072">
    <property type="entry name" value="Response_reg"/>
    <property type="match status" value="1"/>
</dbReference>
<evidence type="ECO:0000259" key="12">
    <source>
        <dbReference type="PROSITE" id="PS50113"/>
    </source>
</evidence>
<name>A0A4Q7ZLA8_9ACTN</name>
<dbReference type="SUPFAM" id="SSF55785">
    <property type="entry name" value="PYP-like sensor domain (PAS domain)"/>
    <property type="match status" value="1"/>
</dbReference>
<keyword evidence="14" id="KW-1185">Reference proteome</keyword>
<evidence type="ECO:0000256" key="6">
    <source>
        <dbReference type="ARBA" id="ARBA00023012"/>
    </source>
</evidence>
<evidence type="ECO:0000256" key="1">
    <source>
        <dbReference type="ARBA" id="ARBA00000085"/>
    </source>
</evidence>
<dbReference type="Pfam" id="PF00512">
    <property type="entry name" value="HisKA"/>
    <property type="match status" value="1"/>
</dbReference>
<feature type="transmembrane region" description="Helical" evidence="8">
    <location>
        <begin position="41"/>
        <end position="60"/>
    </location>
</feature>
<dbReference type="NCBIfam" id="TIGR00229">
    <property type="entry name" value="sensory_box"/>
    <property type="match status" value="1"/>
</dbReference>
<keyword evidence="8" id="KW-0812">Transmembrane</keyword>
<feature type="domain" description="Histidine kinase" evidence="9">
    <location>
        <begin position="245"/>
        <end position="468"/>
    </location>
</feature>
<dbReference type="InterPro" id="IPR036097">
    <property type="entry name" value="HisK_dim/P_sf"/>
</dbReference>
<comment type="subcellular location">
    <subcellularLocation>
        <location evidence="2">Cell membrane</location>
    </subcellularLocation>
</comment>
<feature type="domain" description="Response regulatory" evidence="10">
    <location>
        <begin position="489"/>
        <end position="600"/>
    </location>
</feature>
<dbReference type="SUPFAM" id="SSF47384">
    <property type="entry name" value="Homodimeric domain of signal transducing histidine kinase"/>
    <property type="match status" value="1"/>
</dbReference>
<evidence type="ECO:0000313" key="13">
    <source>
        <dbReference type="EMBL" id="RZU51085.1"/>
    </source>
</evidence>
<dbReference type="SMART" id="SM00448">
    <property type="entry name" value="REC"/>
    <property type="match status" value="1"/>
</dbReference>
<dbReference type="PROSITE" id="PS50112">
    <property type="entry name" value="PAS"/>
    <property type="match status" value="1"/>
</dbReference>